<dbReference type="InterPro" id="IPR000160">
    <property type="entry name" value="GGDEF_dom"/>
</dbReference>
<dbReference type="NCBIfam" id="TIGR00229">
    <property type="entry name" value="sensory_box"/>
    <property type="match status" value="1"/>
</dbReference>
<dbReference type="SMART" id="SM00267">
    <property type="entry name" value="GGDEF"/>
    <property type="match status" value="1"/>
</dbReference>
<dbReference type="SUPFAM" id="SSF141868">
    <property type="entry name" value="EAL domain-like"/>
    <property type="match status" value="1"/>
</dbReference>
<dbReference type="InterPro" id="IPR043128">
    <property type="entry name" value="Rev_trsase/Diguanyl_cyclase"/>
</dbReference>
<dbReference type="PROSITE" id="PS50887">
    <property type="entry name" value="GGDEF"/>
    <property type="match status" value="1"/>
</dbReference>
<keyword evidence="1" id="KW-0812">Transmembrane</keyword>
<keyword evidence="1" id="KW-1133">Transmembrane helix</keyword>
<protein>
    <submittedName>
        <fullName evidence="6">EAL domain-containing protein</fullName>
    </submittedName>
</protein>
<accession>A0AAE9Y8E7</accession>
<dbReference type="Pfam" id="PF00990">
    <property type="entry name" value="GGDEF"/>
    <property type="match status" value="1"/>
</dbReference>
<dbReference type="InterPro" id="IPR035919">
    <property type="entry name" value="EAL_sf"/>
</dbReference>
<dbReference type="InterPro" id="IPR001633">
    <property type="entry name" value="EAL_dom"/>
</dbReference>
<dbReference type="InterPro" id="IPR013656">
    <property type="entry name" value="PAS_4"/>
</dbReference>
<dbReference type="RefSeq" id="WP_272738004.1">
    <property type="nucleotide sequence ID" value="NZ_CP116942.1"/>
</dbReference>
<evidence type="ECO:0000259" key="4">
    <source>
        <dbReference type="PROSITE" id="PS50883"/>
    </source>
</evidence>
<dbReference type="Gene3D" id="3.20.20.450">
    <property type="entry name" value="EAL domain"/>
    <property type="match status" value="1"/>
</dbReference>
<keyword evidence="1" id="KW-0472">Membrane</keyword>
<dbReference type="SUPFAM" id="SSF55785">
    <property type="entry name" value="PYP-like sensor domain (PAS domain)"/>
    <property type="match status" value="2"/>
</dbReference>
<dbReference type="InterPro" id="IPR035965">
    <property type="entry name" value="PAS-like_dom_sf"/>
</dbReference>
<dbReference type="KEGG" id="ima:PO878_07065"/>
<dbReference type="EMBL" id="CP116942">
    <property type="protein sequence ID" value="WCO68487.1"/>
    <property type="molecule type" value="Genomic_DNA"/>
</dbReference>
<dbReference type="CDD" id="cd00130">
    <property type="entry name" value="PAS"/>
    <property type="match status" value="2"/>
</dbReference>
<dbReference type="InterPro" id="IPR000014">
    <property type="entry name" value="PAS"/>
</dbReference>
<feature type="transmembrane region" description="Helical" evidence="1">
    <location>
        <begin position="127"/>
        <end position="147"/>
    </location>
</feature>
<dbReference type="InterPro" id="IPR000700">
    <property type="entry name" value="PAS-assoc_C"/>
</dbReference>
<dbReference type="PROSITE" id="PS50883">
    <property type="entry name" value="EAL"/>
    <property type="match status" value="1"/>
</dbReference>
<feature type="domain" description="PAS" evidence="2">
    <location>
        <begin position="301"/>
        <end position="384"/>
    </location>
</feature>
<keyword evidence="7" id="KW-1185">Reference proteome</keyword>
<feature type="domain" description="PAS" evidence="2">
    <location>
        <begin position="181"/>
        <end position="253"/>
    </location>
</feature>
<dbReference type="InterPro" id="IPR029787">
    <property type="entry name" value="Nucleotide_cyclase"/>
</dbReference>
<dbReference type="PANTHER" id="PTHR44757">
    <property type="entry name" value="DIGUANYLATE CYCLASE DGCP"/>
    <property type="match status" value="1"/>
</dbReference>
<dbReference type="Gene3D" id="3.30.70.270">
    <property type="match status" value="1"/>
</dbReference>
<organism evidence="6 7">
    <name type="scientific">Iamia majanohamensis</name>
    <dbReference type="NCBI Taxonomy" id="467976"/>
    <lineage>
        <taxon>Bacteria</taxon>
        <taxon>Bacillati</taxon>
        <taxon>Actinomycetota</taxon>
        <taxon>Acidimicrobiia</taxon>
        <taxon>Acidimicrobiales</taxon>
        <taxon>Iamiaceae</taxon>
        <taxon>Iamia</taxon>
    </lineage>
</organism>
<feature type="transmembrane region" description="Helical" evidence="1">
    <location>
        <begin position="153"/>
        <end position="175"/>
    </location>
</feature>
<evidence type="ECO:0000256" key="1">
    <source>
        <dbReference type="SAM" id="Phobius"/>
    </source>
</evidence>
<dbReference type="PROSITE" id="PS50113">
    <property type="entry name" value="PAC"/>
    <property type="match status" value="1"/>
</dbReference>
<dbReference type="CDD" id="cd01949">
    <property type="entry name" value="GGDEF"/>
    <property type="match status" value="1"/>
</dbReference>
<reference evidence="6" key="1">
    <citation type="submission" date="2023-01" db="EMBL/GenBank/DDBJ databases">
        <title>The diversity of Class Acidimicrobiia in South China Sea sediment environments and the proposal of Iamia marina sp. nov., a novel species of the genus Iamia.</title>
        <authorList>
            <person name="He Y."/>
            <person name="Tian X."/>
        </authorList>
    </citation>
    <scope>NUCLEOTIDE SEQUENCE</scope>
    <source>
        <strain evidence="6">DSM 19957</strain>
    </source>
</reference>
<feature type="domain" description="EAL" evidence="4">
    <location>
        <begin position="603"/>
        <end position="856"/>
    </location>
</feature>
<evidence type="ECO:0000259" key="2">
    <source>
        <dbReference type="PROSITE" id="PS50112"/>
    </source>
</evidence>
<feature type="domain" description="GGDEF" evidence="5">
    <location>
        <begin position="461"/>
        <end position="595"/>
    </location>
</feature>
<feature type="domain" description="PAC" evidence="3">
    <location>
        <begin position="252"/>
        <end position="304"/>
    </location>
</feature>
<dbReference type="NCBIfam" id="TIGR00254">
    <property type="entry name" value="GGDEF"/>
    <property type="match status" value="1"/>
</dbReference>
<dbReference type="AlphaFoldDB" id="A0AAE9Y8E7"/>
<dbReference type="InterPro" id="IPR013655">
    <property type="entry name" value="PAS_fold_3"/>
</dbReference>
<evidence type="ECO:0000313" key="7">
    <source>
        <dbReference type="Proteomes" id="UP001216390"/>
    </source>
</evidence>
<evidence type="ECO:0000313" key="6">
    <source>
        <dbReference type="EMBL" id="WCO68487.1"/>
    </source>
</evidence>
<proteinExistence type="predicted"/>
<dbReference type="Pfam" id="PF08447">
    <property type="entry name" value="PAS_3"/>
    <property type="match status" value="1"/>
</dbReference>
<dbReference type="Pfam" id="PF08448">
    <property type="entry name" value="PAS_4"/>
    <property type="match status" value="1"/>
</dbReference>
<dbReference type="SMART" id="SM00091">
    <property type="entry name" value="PAS"/>
    <property type="match status" value="2"/>
</dbReference>
<dbReference type="FunFam" id="3.30.70.270:FF:000001">
    <property type="entry name" value="Diguanylate cyclase domain protein"/>
    <property type="match status" value="1"/>
</dbReference>
<evidence type="ECO:0000259" key="5">
    <source>
        <dbReference type="PROSITE" id="PS50887"/>
    </source>
</evidence>
<dbReference type="Proteomes" id="UP001216390">
    <property type="component" value="Chromosome"/>
</dbReference>
<name>A0AAE9Y8E7_9ACTN</name>
<dbReference type="SMART" id="SM00086">
    <property type="entry name" value="PAC"/>
    <property type="match status" value="1"/>
</dbReference>
<dbReference type="Gene3D" id="3.30.450.20">
    <property type="entry name" value="PAS domain"/>
    <property type="match status" value="2"/>
</dbReference>
<sequence>MARLGGWLASLLHEDPANPDDWAFHRWWRVLRVRNLGIVLLAVAGAVLYHWWLGPLILVGVGGYNLLHEAHLRRHRRLPLWLPVSDVLLGAAVIAIEPRSLLPATLVMLTAVAFATSTGSPTTLRSVTPAVAAIVTGTVALAGLATVGGVDDAGLAAAAFGVSGVMVLLGLGSLVDSEARLRRRLVGLVDQIDAVVWTRDPETQRFTYVNGRAEGLLGFSTQEWTEDGFWVSRLHPDDRERVLRATEAGAAHDLSYRMVDADGRTVHVLDRVTPLTDAAGTVTELHGVTLDVTERRSIEQRSRQYSDIVEHIDLPLLVARIDGEEGDARPVVLLANPAAVHLLGDPTEDLRGRPLDELVPALASPELATRLVEVVTAERPLRIDDVALGCPEGDDRRAVVAAFPLPGDLLAVSLQDTTEISQATQALRRQALHDALTGLPNRAQLDEVVRTEVAAAHAEGHRLALLMMDLDQFKEVNDALGHGVGDRLLVAIAARLRSLLGPSTFVARLGGDEFAIVMGGPQVDEEAARSTAEVVAASLRAPFTVDDLRLQTNVSIGIALVPDHAGDTEELVRRADVAMYMAKRSGTGTATYRPEADSSSVARLTLIGDLRDAVPAGQLVLHYQPVIDLHSLTLVSTEALVRWQHPEHGLIMPDEFISLAALSGATRPMAHWVLREATRAAAEWQADGHAVGVAVNLSVRNLFDRDLLGVAEAALEASGLPPGDLVVELTESELMEDPSVALSQFEAFQALGVRTSVDDFGTGYSSLTYLRDLPLSELKVDRTFVGAMHQRGGAFTIVRSMIDMGHNLGLEVVAEGVEHADDVPTLARLGCDRAQGFHFARPMPHDRLRTWMDEVRESGITLPSRSA</sequence>
<evidence type="ECO:0000259" key="3">
    <source>
        <dbReference type="PROSITE" id="PS50113"/>
    </source>
</evidence>
<feature type="transmembrane region" description="Helical" evidence="1">
    <location>
        <begin position="35"/>
        <end position="66"/>
    </location>
</feature>
<dbReference type="Pfam" id="PF00563">
    <property type="entry name" value="EAL"/>
    <property type="match status" value="1"/>
</dbReference>
<dbReference type="SUPFAM" id="SSF55073">
    <property type="entry name" value="Nucleotide cyclase"/>
    <property type="match status" value="1"/>
</dbReference>
<dbReference type="PROSITE" id="PS50112">
    <property type="entry name" value="PAS"/>
    <property type="match status" value="2"/>
</dbReference>
<dbReference type="InterPro" id="IPR052155">
    <property type="entry name" value="Biofilm_reg_signaling"/>
</dbReference>
<dbReference type="InterPro" id="IPR001610">
    <property type="entry name" value="PAC"/>
</dbReference>
<gene>
    <name evidence="6" type="ORF">PO878_07065</name>
</gene>
<dbReference type="PANTHER" id="PTHR44757:SF2">
    <property type="entry name" value="BIOFILM ARCHITECTURE MAINTENANCE PROTEIN MBAA"/>
    <property type="match status" value="1"/>
</dbReference>
<dbReference type="CDD" id="cd01948">
    <property type="entry name" value="EAL"/>
    <property type="match status" value="1"/>
</dbReference>
<dbReference type="SMART" id="SM00052">
    <property type="entry name" value="EAL"/>
    <property type="match status" value="1"/>
</dbReference>